<feature type="region of interest" description="Disordered" evidence="1">
    <location>
        <begin position="239"/>
        <end position="261"/>
    </location>
</feature>
<sequence length="261" mass="27060">MTKIFMAILGVAVSLSAGAQALTFKSGEVLGPDGNMYVGASPENLENIIANAKDDDKPAGVVGNNVFVIVDDTVTFVPTKDLAPLGNDERLEHIGDKVVENLSGVEGLTMESVQAVKELGEESDVDLAKVISDGGLASLDQATLDDLKQVASETGIDLANIQAISDSLGGLDTQQLADMNAYLEESLEGELLDDINAEIAAISDIEGGMDALMRFSSYADCVNGGGGSVCDQVQARLNELEGDDQDPAPPADGVSEIGEEG</sequence>
<dbReference type="AlphaFoldDB" id="D5BQJ5"/>
<dbReference type="STRING" id="488538.SAR116_2470"/>
<keyword evidence="2" id="KW-0732">Signal</keyword>
<dbReference type="HOGENOM" id="CLU_1065060_0_0_5"/>
<evidence type="ECO:0000313" key="4">
    <source>
        <dbReference type="Proteomes" id="UP000007460"/>
    </source>
</evidence>
<dbReference type="Proteomes" id="UP000007460">
    <property type="component" value="Chromosome"/>
</dbReference>
<name>D5BQJ5_PUNMI</name>
<gene>
    <name evidence="3" type="ordered locus">SAR116_2470</name>
</gene>
<keyword evidence="4" id="KW-1185">Reference proteome</keyword>
<dbReference type="EMBL" id="CP001751">
    <property type="protein sequence ID" value="ADE40713.1"/>
    <property type="molecule type" value="Genomic_DNA"/>
</dbReference>
<accession>D5BQJ5</accession>
<evidence type="ECO:0000313" key="3">
    <source>
        <dbReference type="EMBL" id="ADE40713.1"/>
    </source>
</evidence>
<dbReference type="RefSeq" id="WP_013047339.1">
    <property type="nucleotide sequence ID" value="NC_014010.1"/>
</dbReference>
<proteinExistence type="predicted"/>
<feature type="signal peptide" evidence="2">
    <location>
        <begin position="1"/>
        <end position="21"/>
    </location>
</feature>
<dbReference type="KEGG" id="apb:SAR116_2470"/>
<evidence type="ECO:0000256" key="2">
    <source>
        <dbReference type="SAM" id="SignalP"/>
    </source>
</evidence>
<evidence type="ECO:0000256" key="1">
    <source>
        <dbReference type="SAM" id="MobiDB-lite"/>
    </source>
</evidence>
<protein>
    <submittedName>
        <fullName evidence="3">Sigma 70 (RpoD)</fullName>
    </submittedName>
</protein>
<organism evidence="3 4">
    <name type="scientific">Puniceispirillum marinum (strain IMCC1322)</name>
    <dbReference type="NCBI Taxonomy" id="488538"/>
    <lineage>
        <taxon>Bacteria</taxon>
        <taxon>Pseudomonadati</taxon>
        <taxon>Pseudomonadota</taxon>
        <taxon>Alphaproteobacteria</taxon>
        <taxon>Candidatus Puniceispirillales</taxon>
        <taxon>Candidatus Puniceispirillaceae</taxon>
        <taxon>Candidatus Puniceispirillum</taxon>
    </lineage>
</organism>
<feature type="chain" id="PRO_5003070041" evidence="2">
    <location>
        <begin position="22"/>
        <end position="261"/>
    </location>
</feature>
<reference evidence="3 4" key="1">
    <citation type="journal article" date="2010" name="J. Bacteriol.">
        <title>Complete genome sequence of "Candidatus Puniceispirillum marinum" IMCC1322, a representative of the SAR116 clade in the Alphaproteobacteria.</title>
        <authorList>
            <person name="Oh H.M."/>
            <person name="Kwon K.K."/>
            <person name="Kang I."/>
            <person name="Kang S.G."/>
            <person name="Lee J.H."/>
            <person name="Kim S.J."/>
            <person name="Cho J.C."/>
        </authorList>
    </citation>
    <scope>NUCLEOTIDE SEQUENCE [LARGE SCALE GENOMIC DNA]</scope>
    <source>
        <strain evidence="3 4">IMCC1322</strain>
    </source>
</reference>